<accession>A0AAV4VAA1</accession>
<protein>
    <submittedName>
        <fullName evidence="1">Uncharacterized protein</fullName>
    </submittedName>
</protein>
<keyword evidence="2" id="KW-1185">Reference proteome</keyword>
<reference evidence="1 2" key="1">
    <citation type="submission" date="2021-06" db="EMBL/GenBank/DDBJ databases">
        <title>Caerostris extrusa draft genome.</title>
        <authorList>
            <person name="Kono N."/>
            <person name="Arakawa K."/>
        </authorList>
    </citation>
    <scope>NUCLEOTIDE SEQUENCE [LARGE SCALE GENOMIC DNA]</scope>
</reference>
<evidence type="ECO:0000313" key="2">
    <source>
        <dbReference type="Proteomes" id="UP001054945"/>
    </source>
</evidence>
<comment type="caution">
    <text evidence="1">The sequence shown here is derived from an EMBL/GenBank/DDBJ whole genome shotgun (WGS) entry which is preliminary data.</text>
</comment>
<sequence>MDRAESIQRTNFERSDFLLLLKSVESCFDLAKLGNQDEIKFQTSHAILATRPNDYYYSQQPSSLFEPSAPSQLKNSCSGKPQIELETPFRRRTFINYPPQSDWKEKIIPIHSRTVNSRIFARPYQAYQYEHQSLLSGIVARHSSLERKQPNQHLAVLIPPFTLPNPKEGLTGQ</sequence>
<dbReference type="Proteomes" id="UP001054945">
    <property type="component" value="Unassembled WGS sequence"/>
</dbReference>
<dbReference type="EMBL" id="BPLR01014165">
    <property type="protein sequence ID" value="GIY66890.1"/>
    <property type="molecule type" value="Genomic_DNA"/>
</dbReference>
<gene>
    <name evidence="1" type="ORF">CEXT_303351</name>
</gene>
<dbReference type="AlphaFoldDB" id="A0AAV4VAA1"/>
<name>A0AAV4VAA1_CAEEX</name>
<evidence type="ECO:0000313" key="1">
    <source>
        <dbReference type="EMBL" id="GIY66890.1"/>
    </source>
</evidence>
<organism evidence="1 2">
    <name type="scientific">Caerostris extrusa</name>
    <name type="common">Bark spider</name>
    <name type="synonym">Caerostris bankana</name>
    <dbReference type="NCBI Taxonomy" id="172846"/>
    <lineage>
        <taxon>Eukaryota</taxon>
        <taxon>Metazoa</taxon>
        <taxon>Ecdysozoa</taxon>
        <taxon>Arthropoda</taxon>
        <taxon>Chelicerata</taxon>
        <taxon>Arachnida</taxon>
        <taxon>Araneae</taxon>
        <taxon>Araneomorphae</taxon>
        <taxon>Entelegynae</taxon>
        <taxon>Araneoidea</taxon>
        <taxon>Araneidae</taxon>
        <taxon>Caerostris</taxon>
    </lineage>
</organism>
<proteinExistence type="predicted"/>